<reference evidence="1" key="1">
    <citation type="journal article" date="2023" name="G3 (Bethesda)">
        <title>A reference genome for the long-term kleptoplast-retaining sea slug Elysia crispata morphotype clarki.</title>
        <authorList>
            <person name="Eastman K.E."/>
            <person name="Pendleton A.L."/>
            <person name="Shaikh M.A."/>
            <person name="Suttiyut T."/>
            <person name="Ogas R."/>
            <person name="Tomko P."/>
            <person name="Gavelis G."/>
            <person name="Widhalm J.R."/>
            <person name="Wisecaver J.H."/>
        </authorList>
    </citation>
    <scope>NUCLEOTIDE SEQUENCE</scope>
    <source>
        <strain evidence="1">ECLA1</strain>
    </source>
</reference>
<gene>
    <name evidence="1" type="ORF">RRG08_016160</name>
</gene>
<protein>
    <submittedName>
        <fullName evidence="1">Uncharacterized protein</fullName>
    </submittedName>
</protein>
<dbReference type="AlphaFoldDB" id="A0AAE1D9V9"/>
<dbReference type="Proteomes" id="UP001283361">
    <property type="component" value="Unassembled WGS sequence"/>
</dbReference>
<evidence type="ECO:0000313" key="1">
    <source>
        <dbReference type="EMBL" id="KAK3761728.1"/>
    </source>
</evidence>
<name>A0AAE1D9V9_9GAST</name>
<sequence>MSRASPRASVHEPNVKCHEATNILQKIEEVRLTERSRLEEITRYKGGLLTDLTQGLEFQAAQPEISRRPSIWRRGSNVLGHTAGTHTHSMDFHARARGIKNL</sequence>
<evidence type="ECO:0000313" key="2">
    <source>
        <dbReference type="Proteomes" id="UP001283361"/>
    </source>
</evidence>
<comment type="caution">
    <text evidence="1">The sequence shown here is derived from an EMBL/GenBank/DDBJ whole genome shotgun (WGS) entry which is preliminary data.</text>
</comment>
<keyword evidence="2" id="KW-1185">Reference proteome</keyword>
<organism evidence="1 2">
    <name type="scientific">Elysia crispata</name>
    <name type="common">lettuce slug</name>
    <dbReference type="NCBI Taxonomy" id="231223"/>
    <lineage>
        <taxon>Eukaryota</taxon>
        <taxon>Metazoa</taxon>
        <taxon>Spiralia</taxon>
        <taxon>Lophotrochozoa</taxon>
        <taxon>Mollusca</taxon>
        <taxon>Gastropoda</taxon>
        <taxon>Heterobranchia</taxon>
        <taxon>Euthyneura</taxon>
        <taxon>Panpulmonata</taxon>
        <taxon>Sacoglossa</taxon>
        <taxon>Placobranchoidea</taxon>
        <taxon>Plakobranchidae</taxon>
        <taxon>Elysia</taxon>
    </lineage>
</organism>
<dbReference type="EMBL" id="JAWDGP010004851">
    <property type="protein sequence ID" value="KAK3761728.1"/>
    <property type="molecule type" value="Genomic_DNA"/>
</dbReference>
<proteinExistence type="predicted"/>
<accession>A0AAE1D9V9</accession>